<sequence>MEKIIIKSTGNILLFLLFGLAFLFPFSELQSIQDAGFRATVSIYPILLAGYLVIYPFLYLVISKKQKWSRRDLSELAFSDEREKVIVAEATKTSYLVLMGGLILAMAIIGGIKLFSLFTHKEISIYFISILLITILLIMSTISYCITWCFEYRK</sequence>
<feature type="transmembrane region" description="Helical" evidence="1">
    <location>
        <begin position="95"/>
        <end position="118"/>
    </location>
</feature>
<dbReference type="Proteomes" id="UP000466848">
    <property type="component" value="Chromosome"/>
</dbReference>
<organism evidence="2 3">
    <name type="scientific">Aminipila butyrica</name>
    <dbReference type="NCBI Taxonomy" id="433296"/>
    <lineage>
        <taxon>Bacteria</taxon>
        <taxon>Bacillati</taxon>
        <taxon>Bacillota</taxon>
        <taxon>Clostridia</taxon>
        <taxon>Peptostreptococcales</taxon>
        <taxon>Anaerovoracaceae</taxon>
        <taxon>Aminipila</taxon>
    </lineage>
</organism>
<proteinExistence type="predicted"/>
<dbReference type="RefSeq" id="WP_163065759.1">
    <property type="nucleotide sequence ID" value="NZ_CP048649.1"/>
</dbReference>
<accession>A0A858BXV8</accession>
<dbReference type="KEGG" id="abut:Ami103574_05980"/>
<protein>
    <submittedName>
        <fullName evidence="2">Uncharacterized protein</fullName>
    </submittedName>
</protein>
<dbReference type="AlphaFoldDB" id="A0A858BXV8"/>
<evidence type="ECO:0000256" key="1">
    <source>
        <dbReference type="SAM" id="Phobius"/>
    </source>
</evidence>
<feature type="transmembrane region" description="Helical" evidence="1">
    <location>
        <begin position="41"/>
        <end position="62"/>
    </location>
</feature>
<reference evidence="2 3" key="1">
    <citation type="submission" date="2020-02" db="EMBL/GenBank/DDBJ databases">
        <authorList>
            <person name="Kim Y.B."/>
            <person name="Roh S.W."/>
        </authorList>
    </citation>
    <scope>NUCLEOTIDE SEQUENCE [LARGE SCALE GENOMIC DNA]</scope>
    <source>
        <strain evidence="2 3">DSM 103574</strain>
    </source>
</reference>
<evidence type="ECO:0000313" key="2">
    <source>
        <dbReference type="EMBL" id="QIB68896.1"/>
    </source>
</evidence>
<keyword evidence="1" id="KW-1133">Transmembrane helix</keyword>
<evidence type="ECO:0000313" key="3">
    <source>
        <dbReference type="Proteomes" id="UP000466848"/>
    </source>
</evidence>
<keyword evidence="3" id="KW-1185">Reference proteome</keyword>
<keyword evidence="1" id="KW-0812">Transmembrane</keyword>
<dbReference type="EMBL" id="CP048649">
    <property type="protein sequence ID" value="QIB68896.1"/>
    <property type="molecule type" value="Genomic_DNA"/>
</dbReference>
<gene>
    <name evidence="2" type="ORF">Ami103574_05980</name>
</gene>
<feature type="transmembrane region" description="Helical" evidence="1">
    <location>
        <begin position="124"/>
        <end position="150"/>
    </location>
</feature>
<keyword evidence="1" id="KW-0472">Membrane</keyword>
<name>A0A858BXV8_9FIRM</name>